<organism evidence="9 10">
    <name type="scientific">Hyphomicrobium facile</name>
    <dbReference type="NCBI Taxonomy" id="51670"/>
    <lineage>
        <taxon>Bacteria</taxon>
        <taxon>Pseudomonadati</taxon>
        <taxon>Pseudomonadota</taxon>
        <taxon>Alphaproteobacteria</taxon>
        <taxon>Hyphomicrobiales</taxon>
        <taxon>Hyphomicrobiaceae</taxon>
        <taxon>Hyphomicrobium</taxon>
    </lineage>
</organism>
<keyword evidence="5" id="KW-0574">Periplasm</keyword>
<dbReference type="EMBL" id="FPCH01000003">
    <property type="protein sequence ID" value="SFV37245.1"/>
    <property type="molecule type" value="Genomic_DNA"/>
</dbReference>
<dbReference type="NCBIfam" id="NF003676">
    <property type="entry name" value="PRK05303.1"/>
    <property type="match status" value="1"/>
</dbReference>
<dbReference type="RefSeq" id="WP_092868590.1">
    <property type="nucleotide sequence ID" value="NZ_FPCH01000003.1"/>
</dbReference>
<evidence type="ECO:0000256" key="3">
    <source>
        <dbReference type="ARBA" id="ARBA00019515"/>
    </source>
</evidence>
<dbReference type="AlphaFoldDB" id="A0A1I7NRJ9"/>
<feature type="chain" id="PRO_5011801295" description="Flagellar P-ring protein" evidence="8">
    <location>
        <begin position="21"/>
        <end position="369"/>
    </location>
</feature>
<evidence type="ECO:0000256" key="5">
    <source>
        <dbReference type="ARBA" id="ARBA00022764"/>
    </source>
</evidence>
<sequence precursor="true">MRLAAALFFFFLSLAHVAEAGTRIKDITDLKGVRVNQIVGYGLVVGLNGTGDTLRNSPFTQQSVQAMLDRMGINIRGSQNEPRTRNVAAVMVTAELPPFASKGSRFDVTVSSIGDAKSLAGGSLVLTPLAGADQKIYAAAQGQVTISGYLAKGAAESITSGIPTRGRIPNGAIVEQDAPGAFSEDMPLEFELRNPDFTTAVRIMDVINEFAKDRYGMPIARAKDQQSVMIRKPPRMLSSRLLAEIGELEVDPDQSARVVIDERTGTIVIGSEVRISTVAVAHGNITVRVTETPKVSQPAPFSRGGETVVVPDTEVDVHEAGGAVQITRGANLRELVAALNRMGLKPLGIIAILQAMKTAGALQAELVVQ</sequence>
<keyword evidence="9" id="KW-0969">Cilium</keyword>
<dbReference type="PRINTS" id="PR01010">
    <property type="entry name" value="FLGPRINGFLGI"/>
</dbReference>
<dbReference type="PANTHER" id="PTHR30381">
    <property type="entry name" value="FLAGELLAR P-RING PERIPLASMIC PROTEIN FLGI"/>
    <property type="match status" value="1"/>
</dbReference>
<gene>
    <name evidence="8" type="primary">flgI</name>
    <name evidence="9" type="ORF">SAMN04488557_3064</name>
</gene>
<comment type="subunit">
    <text evidence="8">The basal body constitutes a major portion of the flagellar organelle and consists of four rings (L,P,S, and M) mounted on a central rod.</text>
</comment>
<feature type="signal peptide" evidence="8">
    <location>
        <begin position="1"/>
        <end position="20"/>
    </location>
</feature>
<evidence type="ECO:0000256" key="8">
    <source>
        <dbReference type="HAMAP-Rule" id="MF_00416"/>
    </source>
</evidence>
<comment type="similarity">
    <text evidence="8">Belongs to the FlgI family.</text>
</comment>
<name>A0A1I7NRJ9_9HYPH</name>
<comment type="function">
    <text evidence="1 8">Assembles around the rod to form the L-ring and probably protects the motor/basal body from shearing forces during rotation.</text>
</comment>
<dbReference type="STRING" id="51670.SAMN04488557_3064"/>
<evidence type="ECO:0000256" key="4">
    <source>
        <dbReference type="ARBA" id="ARBA00022729"/>
    </source>
</evidence>
<keyword evidence="10" id="KW-1185">Reference proteome</keyword>
<dbReference type="GO" id="GO:0071973">
    <property type="term" value="P:bacterial-type flagellum-dependent cell motility"/>
    <property type="evidence" value="ECO:0007669"/>
    <property type="project" value="InterPro"/>
</dbReference>
<evidence type="ECO:0000256" key="7">
    <source>
        <dbReference type="ARBA" id="ARBA00032344"/>
    </source>
</evidence>
<proteinExistence type="inferred from homology"/>
<dbReference type="GO" id="GO:0030288">
    <property type="term" value="C:outer membrane-bounded periplasmic space"/>
    <property type="evidence" value="ECO:0007669"/>
    <property type="project" value="InterPro"/>
</dbReference>
<keyword evidence="6 8" id="KW-0975">Bacterial flagellum</keyword>
<evidence type="ECO:0000313" key="10">
    <source>
        <dbReference type="Proteomes" id="UP000199423"/>
    </source>
</evidence>
<dbReference type="OrthoDB" id="9786431at2"/>
<evidence type="ECO:0000256" key="1">
    <source>
        <dbReference type="ARBA" id="ARBA00002591"/>
    </source>
</evidence>
<evidence type="ECO:0000313" key="9">
    <source>
        <dbReference type="EMBL" id="SFV37245.1"/>
    </source>
</evidence>
<evidence type="ECO:0000256" key="2">
    <source>
        <dbReference type="ARBA" id="ARBA00004117"/>
    </source>
</evidence>
<dbReference type="HAMAP" id="MF_00416">
    <property type="entry name" value="FlgI"/>
    <property type="match status" value="1"/>
</dbReference>
<dbReference type="Pfam" id="PF02119">
    <property type="entry name" value="FlgI"/>
    <property type="match status" value="1"/>
</dbReference>
<dbReference type="Proteomes" id="UP000199423">
    <property type="component" value="Unassembled WGS sequence"/>
</dbReference>
<evidence type="ECO:0000256" key="6">
    <source>
        <dbReference type="ARBA" id="ARBA00023143"/>
    </source>
</evidence>
<keyword evidence="4 8" id="KW-0732">Signal</keyword>
<keyword evidence="9" id="KW-0282">Flagellum</keyword>
<keyword evidence="9" id="KW-0966">Cell projection</keyword>
<comment type="subcellular location">
    <subcellularLocation>
        <location evidence="2 8">Bacterial flagellum basal body</location>
    </subcellularLocation>
</comment>
<dbReference type="GO" id="GO:0005198">
    <property type="term" value="F:structural molecule activity"/>
    <property type="evidence" value="ECO:0007669"/>
    <property type="project" value="InterPro"/>
</dbReference>
<protein>
    <recommendedName>
        <fullName evidence="3 8">Flagellar P-ring protein</fullName>
    </recommendedName>
    <alternativeName>
        <fullName evidence="7 8">Basal body P-ring protein</fullName>
    </alternativeName>
</protein>
<dbReference type="PANTHER" id="PTHR30381:SF0">
    <property type="entry name" value="FLAGELLAR P-RING PROTEIN"/>
    <property type="match status" value="1"/>
</dbReference>
<accession>A0A1I7NRJ9</accession>
<reference evidence="10" key="1">
    <citation type="submission" date="2016-10" db="EMBL/GenBank/DDBJ databases">
        <authorList>
            <person name="Varghese N."/>
            <person name="Submissions S."/>
        </authorList>
    </citation>
    <scope>NUCLEOTIDE SEQUENCE [LARGE SCALE GENOMIC DNA]</scope>
    <source>
        <strain evidence="10">DSM 1565</strain>
    </source>
</reference>
<dbReference type="GO" id="GO:0009428">
    <property type="term" value="C:bacterial-type flagellum basal body, distal rod, P ring"/>
    <property type="evidence" value="ECO:0007669"/>
    <property type="project" value="InterPro"/>
</dbReference>
<dbReference type="InterPro" id="IPR001782">
    <property type="entry name" value="Flag_FlgI"/>
</dbReference>